<organism evidence="3 4">
    <name type="scientific">Phytoactinopolyspora halotolerans</name>
    <dbReference type="NCBI Taxonomy" id="1981512"/>
    <lineage>
        <taxon>Bacteria</taxon>
        <taxon>Bacillati</taxon>
        <taxon>Actinomycetota</taxon>
        <taxon>Actinomycetes</taxon>
        <taxon>Jiangellales</taxon>
        <taxon>Jiangellaceae</taxon>
        <taxon>Phytoactinopolyspora</taxon>
    </lineage>
</organism>
<keyword evidence="4" id="KW-1185">Reference proteome</keyword>
<dbReference type="Proteomes" id="UP000475214">
    <property type="component" value="Unassembled WGS sequence"/>
</dbReference>
<feature type="domain" description="NADP-dependent oxidoreductase" evidence="2">
    <location>
        <begin position="43"/>
        <end position="343"/>
    </location>
</feature>
<comment type="caution">
    <text evidence="3">The sequence shown here is derived from an EMBL/GenBank/DDBJ whole genome shotgun (WGS) entry which is preliminary data.</text>
</comment>
<dbReference type="Pfam" id="PF00248">
    <property type="entry name" value="Aldo_ket_red"/>
    <property type="match status" value="1"/>
</dbReference>
<evidence type="ECO:0000313" key="4">
    <source>
        <dbReference type="Proteomes" id="UP000475214"/>
    </source>
</evidence>
<dbReference type="InterPro" id="IPR020471">
    <property type="entry name" value="AKR"/>
</dbReference>
<dbReference type="PANTHER" id="PTHR42686:SF1">
    <property type="entry name" value="GH17980P-RELATED"/>
    <property type="match status" value="1"/>
</dbReference>
<dbReference type="AlphaFoldDB" id="A0A6L9S5U6"/>
<sequence>MRSTRVDAATGAVRPSRASGGGELRSVKTRTITRADLDLTEFSFGGAPLGNLYQEINDDDAASTLDAAWEAGLRYFDTAPHYGLGLSERRFAAGLSARPRSEYVLSTKVGRRLIPRESGPLGPDPDFAVPASHKRVWDFSRDGILRTLEASLTRLGTDHVDIVYLHDPDDHWEEAASAGFGTLDELRSQGVVRAIGVGMNQSAMLTRFVRETDLDVVMLAGRYTLLEQGALDDLLPAALERNTAVVAVGVFNSGLLSQPRPAPGAKYNYADAPAELVRRANDIADVCERHRVTLPAAALHFPLMHPAVVSVAIGMNSAAQVERNMDLYALTIPADLWDELHEVGLVRRTA</sequence>
<dbReference type="Gene3D" id="3.20.20.100">
    <property type="entry name" value="NADP-dependent oxidoreductase domain"/>
    <property type="match status" value="1"/>
</dbReference>
<dbReference type="InterPro" id="IPR023210">
    <property type="entry name" value="NADP_OxRdtase_dom"/>
</dbReference>
<dbReference type="GO" id="GO:0016491">
    <property type="term" value="F:oxidoreductase activity"/>
    <property type="evidence" value="ECO:0007669"/>
    <property type="project" value="InterPro"/>
</dbReference>
<reference evidence="3 4" key="1">
    <citation type="submission" date="2020-02" db="EMBL/GenBank/DDBJ databases">
        <authorList>
            <person name="Li X.-J."/>
            <person name="Han X.-M."/>
        </authorList>
    </citation>
    <scope>NUCLEOTIDE SEQUENCE [LARGE SCALE GENOMIC DNA]</scope>
    <source>
        <strain evidence="3 4">CCTCC AB 2017055</strain>
    </source>
</reference>
<evidence type="ECO:0000256" key="1">
    <source>
        <dbReference type="SAM" id="MobiDB-lite"/>
    </source>
</evidence>
<accession>A0A6L9S5U6</accession>
<dbReference type="GO" id="GO:0005829">
    <property type="term" value="C:cytosol"/>
    <property type="evidence" value="ECO:0007669"/>
    <property type="project" value="TreeGrafter"/>
</dbReference>
<proteinExistence type="predicted"/>
<dbReference type="PANTHER" id="PTHR42686">
    <property type="entry name" value="GH17980P-RELATED"/>
    <property type="match status" value="1"/>
</dbReference>
<evidence type="ECO:0000313" key="3">
    <source>
        <dbReference type="EMBL" id="NED99871.1"/>
    </source>
</evidence>
<evidence type="ECO:0000259" key="2">
    <source>
        <dbReference type="Pfam" id="PF00248"/>
    </source>
</evidence>
<name>A0A6L9S5U6_9ACTN</name>
<feature type="region of interest" description="Disordered" evidence="1">
    <location>
        <begin position="1"/>
        <end position="27"/>
    </location>
</feature>
<gene>
    <name evidence="3" type="ORF">G1H10_06790</name>
</gene>
<dbReference type="EMBL" id="JAAGOA010000004">
    <property type="protein sequence ID" value="NED99871.1"/>
    <property type="molecule type" value="Genomic_DNA"/>
</dbReference>
<dbReference type="SUPFAM" id="SSF51430">
    <property type="entry name" value="NAD(P)-linked oxidoreductase"/>
    <property type="match status" value="1"/>
</dbReference>
<dbReference type="CDD" id="cd19152">
    <property type="entry name" value="AKR_AKR15A"/>
    <property type="match status" value="1"/>
</dbReference>
<dbReference type="InterPro" id="IPR036812">
    <property type="entry name" value="NAD(P)_OxRdtase_dom_sf"/>
</dbReference>
<protein>
    <submittedName>
        <fullName evidence="3">Aldo/keto reductase</fullName>
    </submittedName>
</protein>